<evidence type="ECO:0000259" key="2">
    <source>
        <dbReference type="Pfam" id="PF02698"/>
    </source>
</evidence>
<keyword evidence="4" id="KW-1185">Reference proteome</keyword>
<protein>
    <submittedName>
        <fullName evidence="3">YdcF family protein</fullName>
    </submittedName>
</protein>
<dbReference type="AlphaFoldDB" id="A0A6L7GTN1"/>
<dbReference type="InterPro" id="IPR003848">
    <property type="entry name" value="DUF218"/>
</dbReference>
<feature type="domain" description="DUF218" evidence="2">
    <location>
        <begin position="146"/>
        <end position="277"/>
    </location>
</feature>
<dbReference type="GO" id="GO:0000270">
    <property type="term" value="P:peptidoglycan metabolic process"/>
    <property type="evidence" value="ECO:0007669"/>
    <property type="project" value="TreeGrafter"/>
</dbReference>
<evidence type="ECO:0000256" key="1">
    <source>
        <dbReference type="SAM" id="Phobius"/>
    </source>
</evidence>
<dbReference type="EMBL" id="WMBR01000002">
    <property type="protein sequence ID" value="MXP21868.1"/>
    <property type="molecule type" value="Genomic_DNA"/>
</dbReference>
<accession>A0A6L7GTN1</accession>
<proteinExistence type="predicted"/>
<dbReference type="GO" id="GO:0005886">
    <property type="term" value="C:plasma membrane"/>
    <property type="evidence" value="ECO:0007669"/>
    <property type="project" value="TreeGrafter"/>
</dbReference>
<dbReference type="CDD" id="cd06259">
    <property type="entry name" value="YdcF-like"/>
    <property type="match status" value="1"/>
</dbReference>
<sequence>MTKVKRCRRVVAVGAVVSAAIGGLVVGVLPFDHAAGVDVRPAVTAVDPSTFYNSAQQKFAAGDVTGGLQSLKEMLAVVPVDPYALALQAIWSAQADDEAASQAALTRLNGINRTLHTTARDIISGVDAAAQIVPDTSPKSVSGRTAIVILGYGLNGNGKMAPELVRRVTAGQAQAETTTGAPIVVAGGAPKKGITEAAAMKKWLVANGVDAARITEEGRSGSTVANAQNTAEILRGKGISEIILITSPNHIRRAAADFAAVGLRAVATVTTATELSKYAQPLTLDQQKGIRLEATRAAEIPATRAAGLPLPDNLPDTGPGLITEFGGKLLESLLDAGSSAIDSLPAE</sequence>
<dbReference type="PANTHER" id="PTHR30336:SF4">
    <property type="entry name" value="ENVELOPE BIOGENESIS FACTOR ELYC"/>
    <property type="match status" value="1"/>
</dbReference>
<dbReference type="GO" id="GO:0043164">
    <property type="term" value="P:Gram-negative-bacterium-type cell wall biogenesis"/>
    <property type="evidence" value="ECO:0007669"/>
    <property type="project" value="TreeGrafter"/>
</dbReference>
<keyword evidence="1" id="KW-1133">Transmembrane helix</keyword>
<dbReference type="Pfam" id="PF02698">
    <property type="entry name" value="DUF218"/>
    <property type="match status" value="1"/>
</dbReference>
<gene>
    <name evidence="3" type="ORF">GIY30_10955</name>
</gene>
<dbReference type="Proteomes" id="UP000475545">
    <property type="component" value="Unassembled WGS sequence"/>
</dbReference>
<organism evidence="3 4">
    <name type="scientific">Gordonia mangrovi</name>
    <dbReference type="NCBI Taxonomy" id="2665643"/>
    <lineage>
        <taxon>Bacteria</taxon>
        <taxon>Bacillati</taxon>
        <taxon>Actinomycetota</taxon>
        <taxon>Actinomycetes</taxon>
        <taxon>Mycobacteriales</taxon>
        <taxon>Gordoniaceae</taxon>
        <taxon>Gordonia</taxon>
    </lineage>
</organism>
<evidence type="ECO:0000313" key="3">
    <source>
        <dbReference type="EMBL" id="MXP21868.1"/>
    </source>
</evidence>
<comment type="caution">
    <text evidence="3">The sequence shown here is derived from an EMBL/GenBank/DDBJ whole genome shotgun (WGS) entry which is preliminary data.</text>
</comment>
<dbReference type="Gene3D" id="3.40.50.620">
    <property type="entry name" value="HUPs"/>
    <property type="match status" value="1"/>
</dbReference>
<keyword evidence="1" id="KW-0812">Transmembrane</keyword>
<evidence type="ECO:0000313" key="4">
    <source>
        <dbReference type="Proteomes" id="UP000475545"/>
    </source>
</evidence>
<dbReference type="InterPro" id="IPR014729">
    <property type="entry name" value="Rossmann-like_a/b/a_fold"/>
</dbReference>
<reference evidence="3 4" key="1">
    <citation type="submission" date="2019-11" db="EMBL/GenBank/DDBJ databases">
        <title>Gordonia sp. nov., a novel actinobacterium isolated from mangrove soil in Hainan.</title>
        <authorList>
            <person name="Huang X."/>
            <person name="Xie Y."/>
            <person name="Chu X."/>
            <person name="Xiao K."/>
        </authorList>
    </citation>
    <scope>NUCLEOTIDE SEQUENCE [LARGE SCALE GENOMIC DNA]</scope>
    <source>
        <strain evidence="3 4">HNM0687</strain>
    </source>
</reference>
<keyword evidence="1" id="KW-0472">Membrane</keyword>
<feature type="transmembrane region" description="Helical" evidence="1">
    <location>
        <begin position="12"/>
        <end position="31"/>
    </location>
</feature>
<dbReference type="PANTHER" id="PTHR30336">
    <property type="entry name" value="INNER MEMBRANE PROTEIN, PROBABLE PERMEASE"/>
    <property type="match status" value="1"/>
</dbReference>
<name>A0A6L7GTN1_9ACTN</name>
<dbReference type="InterPro" id="IPR051599">
    <property type="entry name" value="Cell_Envelope_Assoc"/>
</dbReference>